<dbReference type="Pfam" id="PF08376">
    <property type="entry name" value="NIT"/>
    <property type="match status" value="1"/>
</dbReference>
<keyword evidence="11" id="KW-1185">Reference proteome</keyword>
<keyword evidence="6" id="KW-0812">Transmembrane</keyword>
<feature type="domain" description="Methyl-accepting transducer" evidence="7">
    <location>
        <begin position="468"/>
        <end position="697"/>
    </location>
</feature>
<feature type="compositionally biased region" description="Low complexity" evidence="5">
    <location>
        <begin position="721"/>
        <end position="733"/>
    </location>
</feature>
<dbReference type="PANTHER" id="PTHR43531">
    <property type="entry name" value="PROTEIN ICFG"/>
    <property type="match status" value="1"/>
</dbReference>
<dbReference type="SUPFAM" id="SSF158472">
    <property type="entry name" value="HAMP domain-like"/>
    <property type="match status" value="1"/>
</dbReference>
<feature type="domain" description="NIT" evidence="9">
    <location>
        <begin position="52"/>
        <end position="298"/>
    </location>
</feature>
<dbReference type="PANTHER" id="PTHR43531:SF11">
    <property type="entry name" value="METHYL-ACCEPTING CHEMOTAXIS PROTEIN 3"/>
    <property type="match status" value="1"/>
</dbReference>
<feature type="region of interest" description="Disordered" evidence="5">
    <location>
        <begin position="721"/>
        <end position="756"/>
    </location>
</feature>
<evidence type="ECO:0000256" key="2">
    <source>
        <dbReference type="ARBA" id="ARBA00029447"/>
    </source>
</evidence>
<feature type="coiled-coil region" evidence="4">
    <location>
        <begin position="380"/>
        <end position="407"/>
    </location>
</feature>
<feature type="region of interest" description="Disordered" evidence="5">
    <location>
        <begin position="510"/>
        <end position="533"/>
    </location>
</feature>
<dbReference type="InterPro" id="IPR004090">
    <property type="entry name" value="Chemotax_Me-accpt_rcpt"/>
</dbReference>
<keyword evidence="6" id="KW-0472">Membrane</keyword>
<name>A0ABN7JF09_9HYPH</name>
<feature type="transmembrane region" description="Helical" evidence="6">
    <location>
        <begin position="306"/>
        <end position="332"/>
    </location>
</feature>
<dbReference type="InterPro" id="IPR013587">
    <property type="entry name" value="Nitrate/nitrite_sensing"/>
</dbReference>
<dbReference type="SUPFAM" id="SSF58104">
    <property type="entry name" value="Methyl-accepting chemotaxis protein (MCP) signaling domain"/>
    <property type="match status" value="1"/>
</dbReference>
<proteinExistence type="inferred from homology"/>
<dbReference type="Gene3D" id="1.10.287.950">
    <property type="entry name" value="Methyl-accepting chemotaxis protein"/>
    <property type="match status" value="1"/>
</dbReference>
<evidence type="ECO:0000259" key="9">
    <source>
        <dbReference type="PROSITE" id="PS50906"/>
    </source>
</evidence>
<evidence type="ECO:0000313" key="10">
    <source>
        <dbReference type="EMBL" id="CAD7023755.1"/>
    </source>
</evidence>
<keyword evidence="3" id="KW-0807">Transducer</keyword>
<evidence type="ECO:0000256" key="3">
    <source>
        <dbReference type="PROSITE-ProRule" id="PRU00284"/>
    </source>
</evidence>
<dbReference type="PROSITE" id="PS50906">
    <property type="entry name" value="NIT"/>
    <property type="match status" value="1"/>
</dbReference>
<feature type="domain" description="HAMP" evidence="8">
    <location>
        <begin position="411"/>
        <end position="463"/>
    </location>
</feature>
<comment type="similarity">
    <text evidence="2">Belongs to the methyl-accepting chemotaxis (MCP) protein family.</text>
</comment>
<keyword evidence="4" id="KW-0175">Coiled coil</keyword>
<dbReference type="SMART" id="SM00283">
    <property type="entry name" value="MA"/>
    <property type="match status" value="1"/>
</dbReference>
<evidence type="ECO:0000313" key="11">
    <source>
        <dbReference type="Proteomes" id="UP000606921"/>
    </source>
</evidence>
<dbReference type="InterPro" id="IPR051310">
    <property type="entry name" value="MCP_chemotaxis"/>
</dbReference>
<evidence type="ECO:0000259" key="7">
    <source>
        <dbReference type="PROSITE" id="PS50111"/>
    </source>
</evidence>
<evidence type="ECO:0000256" key="4">
    <source>
        <dbReference type="SAM" id="Coils"/>
    </source>
</evidence>
<dbReference type="CDD" id="cd11386">
    <property type="entry name" value="MCP_signal"/>
    <property type="match status" value="1"/>
</dbReference>
<dbReference type="Gene3D" id="6.10.340.10">
    <property type="match status" value="1"/>
</dbReference>
<evidence type="ECO:0000256" key="1">
    <source>
        <dbReference type="ARBA" id="ARBA00022500"/>
    </source>
</evidence>
<evidence type="ECO:0000259" key="8">
    <source>
        <dbReference type="PROSITE" id="PS50885"/>
    </source>
</evidence>
<dbReference type="Pfam" id="PF00672">
    <property type="entry name" value="HAMP"/>
    <property type="match status" value="1"/>
</dbReference>
<evidence type="ECO:0000256" key="6">
    <source>
        <dbReference type="SAM" id="Phobius"/>
    </source>
</evidence>
<dbReference type="RefSeq" id="WP_235988462.1">
    <property type="nucleotide sequence ID" value="NZ_CABFWF030000001.1"/>
</dbReference>
<dbReference type="Pfam" id="PF00015">
    <property type="entry name" value="MCPsignal"/>
    <property type="match status" value="1"/>
</dbReference>
<dbReference type="PRINTS" id="PR00260">
    <property type="entry name" value="CHEMTRNSDUCR"/>
</dbReference>
<dbReference type="InterPro" id="IPR003660">
    <property type="entry name" value="HAMP_dom"/>
</dbReference>
<accession>A0ABN7JF09</accession>
<feature type="domain" description="HAMP" evidence="8">
    <location>
        <begin position="329"/>
        <end position="382"/>
    </location>
</feature>
<organism evidence="10 11">
    <name type="scientific">Pseudorhizobium endolithicum</name>
    <dbReference type="NCBI Taxonomy" id="1191678"/>
    <lineage>
        <taxon>Bacteria</taxon>
        <taxon>Pseudomonadati</taxon>
        <taxon>Pseudomonadota</taxon>
        <taxon>Alphaproteobacteria</taxon>
        <taxon>Hyphomicrobiales</taxon>
        <taxon>Rhizobiaceae</taxon>
        <taxon>Rhizobium/Agrobacterium group</taxon>
        <taxon>Pseudorhizobium</taxon>
    </lineage>
</organism>
<dbReference type="Proteomes" id="UP000606921">
    <property type="component" value="Unassembled WGS sequence"/>
</dbReference>
<comment type="caution">
    <text evidence="10">The sequence shown here is derived from an EMBL/GenBank/DDBJ whole genome shotgun (WGS) entry which is preliminary data.</text>
</comment>
<protein>
    <submittedName>
        <fullName evidence="10">Methyl-accepting chemotaxis protein</fullName>
    </submittedName>
</protein>
<keyword evidence="6" id="KW-1133">Transmembrane helix</keyword>
<sequence>MRLVDVSISRRLLAAVAFPLLAVVYFAYAQIGDRWRTYQNMNQVMTVSDGLSAVGNMVHRLQVERGLTAGFIGSQGQRGASQLREARTSTDTAIGGFLGLGEKLSAIGDGALATGMEDELSRLRATRASIDALSTSAAESFAFYTDTIARLISLSGDLLRMEANAEVSTAMGAYMQLLQAKELAGQERALGNGFITAGRVDPARFQAFAAIAGGQEALMGAFLASQDSPLAQEYRRQLENAVGSLASMRERLVINGAGADISDMDSDLWFSTATRRIDAMKLIEDDTLARISTTATSDAEQALRSLIAIAVACTGAVLLAVGLSVLMAMTVVKPLNRLVQYMARLAGGEIGSVDMASGRKDEIGEMEQAVEIFRRAAIRNGDLEIEAEATRRRAAAEREEMQRIAEQEAEIRLNQATGALAAGLRQLARGDMLCQIDKPFASQFEPLRHDFNTSVDQLRQALLRVGRSVSTVTGGSREISEASDNLARRTEQQAASLEETAAALEEITSNVSSTSRRTDQARDVAREARTKADQSGKVVRDAVTAMERIEQSSKQIGQIISVIDEIAFQTNLLALNAGVEAARAGEAGKGFAVVAQEVRELAQRSANAAKEIKSLIDSSAVAVGDGVRLVSNTGEGLGTIEQLVQTINMHMEAIATAAQEQAAGLAQVNTAVNHMDEATQQNAAMVEEMNAAGAGLAQESATLSELLSRFNLGDGVQQLQATAARMRRPATAPDSEAPAAPVRHAPQALRRSSVVGSAALAQTPAEDWQEF</sequence>
<evidence type="ECO:0000256" key="5">
    <source>
        <dbReference type="SAM" id="MobiDB-lite"/>
    </source>
</evidence>
<dbReference type="InterPro" id="IPR010910">
    <property type="entry name" value="Nitrate/nitrite_sensing_bac"/>
</dbReference>
<dbReference type="PROSITE" id="PS50111">
    <property type="entry name" value="CHEMOTAXIS_TRANSDUC_2"/>
    <property type="match status" value="1"/>
</dbReference>
<feature type="compositionally biased region" description="Basic and acidic residues" evidence="5">
    <location>
        <begin position="516"/>
        <end position="533"/>
    </location>
</feature>
<gene>
    <name evidence="10" type="ORF">REJC140_00316</name>
</gene>
<dbReference type="EMBL" id="CABFWF030000001">
    <property type="protein sequence ID" value="CAD7023755.1"/>
    <property type="molecule type" value="Genomic_DNA"/>
</dbReference>
<keyword evidence="1" id="KW-0145">Chemotaxis</keyword>
<dbReference type="InterPro" id="IPR004089">
    <property type="entry name" value="MCPsignal_dom"/>
</dbReference>
<reference evidence="10 11" key="1">
    <citation type="submission" date="2020-11" db="EMBL/GenBank/DDBJ databases">
        <authorList>
            <person name="Lassalle F."/>
        </authorList>
    </citation>
    <scope>NUCLEOTIDE SEQUENCE [LARGE SCALE GENOMIC DNA]</scope>
    <source>
        <strain evidence="10 11">JC140</strain>
    </source>
</reference>
<dbReference type="PROSITE" id="PS50885">
    <property type="entry name" value="HAMP"/>
    <property type="match status" value="2"/>
</dbReference>